<evidence type="ECO:0000256" key="5">
    <source>
        <dbReference type="ARBA" id="ARBA00022989"/>
    </source>
</evidence>
<evidence type="ECO:0000313" key="12">
    <source>
        <dbReference type="EMBL" id="CAL4777912.1"/>
    </source>
</evidence>
<comment type="similarity">
    <text evidence="2 7">Belongs to the EMP24/GP25L family.</text>
</comment>
<keyword evidence="6" id="KW-0472">Membrane</keyword>
<dbReference type="InterPro" id="IPR015720">
    <property type="entry name" value="Emp24-like"/>
</dbReference>
<dbReference type="Gene3D" id="1.25.40.10">
    <property type="entry name" value="Tetratricopeptide repeat domain"/>
    <property type="match status" value="1"/>
</dbReference>
<reference evidence="11" key="2">
    <citation type="submission" date="2024-04" db="EMBL/GenBank/DDBJ databases">
        <authorList>
            <person name="Chen Y."/>
            <person name="Shah S."/>
            <person name="Dougan E. K."/>
            <person name="Thang M."/>
            <person name="Chan C."/>
        </authorList>
    </citation>
    <scope>NUCLEOTIDE SEQUENCE [LARGE SCALE GENOMIC DNA]</scope>
</reference>
<dbReference type="PROSITE" id="PS50866">
    <property type="entry name" value="GOLD"/>
    <property type="match status" value="1"/>
</dbReference>
<dbReference type="NCBIfam" id="TIGR00756">
    <property type="entry name" value="PPR"/>
    <property type="match status" value="1"/>
</dbReference>
<dbReference type="SMART" id="SM01190">
    <property type="entry name" value="EMP24_GP25L"/>
    <property type="match status" value="1"/>
</dbReference>
<keyword evidence="3 7" id="KW-0812">Transmembrane</keyword>
<comment type="caution">
    <text evidence="10">The sequence shown here is derived from an EMBL/GenBank/DDBJ whole genome shotgun (WGS) entry which is preliminary data.</text>
</comment>
<evidence type="ECO:0000256" key="4">
    <source>
        <dbReference type="ARBA" id="ARBA00022729"/>
    </source>
</evidence>
<evidence type="ECO:0000256" key="3">
    <source>
        <dbReference type="ARBA" id="ARBA00022692"/>
    </source>
</evidence>
<evidence type="ECO:0000256" key="6">
    <source>
        <dbReference type="ARBA" id="ARBA00023136"/>
    </source>
</evidence>
<name>A0A9P1CFE6_9DINO</name>
<dbReference type="Proteomes" id="UP001152797">
    <property type="component" value="Unassembled WGS sequence"/>
</dbReference>
<feature type="signal peptide" evidence="8">
    <location>
        <begin position="1"/>
        <end position="29"/>
    </location>
</feature>
<dbReference type="EMBL" id="CAMXCT020001494">
    <property type="protein sequence ID" value="CAL1143975.1"/>
    <property type="molecule type" value="Genomic_DNA"/>
</dbReference>
<evidence type="ECO:0000313" key="10">
    <source>
        <dbReference type="EMBL" id="CAI3990600.1"/>
    </source>
</evidence>
<dbReference type="Pfam" id="PF01105">
    <property type="entry name" value="EMP24_GP25L"/>
    <property type="match status" value="1"/>
</dbReference>
<accession>A0A9P1CFE6</accession>
<dbReference type="GO" id="GO:0016020">
    <property type="term" value="C:membrane"/>
    <property type="evidence" value="ECO:0007669"/>
    <property type="project" value="UniProtKB-SubCell"/>
</dbReference>
<dbReference type="InterPro" id="IPR009038">
    <property type="entry name" value="GOLD_dom"/>
</dbReference>
<keyword evidence="4 8" id="KW-0732">Signal</keyword>
<comment type="subcellular location">
    <subcellularLocation>
        <location evidence="1 7">Membrane</location>
        <topology evidence="1 7">Single-pass type I membrane protein</topology>
    </subcellularLocation>
</comment>
<reference evidence="10" key="1">
    <citation type="submission" date="2022-10" db="EMBL/GenBank/DDBJ databases">
        <authorList>
            <person name="Chen Y."/>
            <person name="Dougan E. K."/>
            <person name="Chan C."/>
            <person name="Rhodes N."/>
            <person name="Thang M."/>
        </authorList>
    </citation>
    <scope>NUCLEOTIDE SEQUENCE</scope>
</reference>
<protein>
    <submittedName>
        <fullName evidence="12">Transmembrane emp24 domain-containing protein 10 (S31III125) (Transmembrane protein Tmp21) (p24 family protein delta-1) (p24delta1)</fullName>
    </submittedName>
</protein>
<keyword evidence="13" id="KW-1185">Reference proteome</keyword>
<feature type="chain" id="PRO_5043270402" evidence="8">
    <location>
        <begin position="30"/>
        <end position="269"/>
    </location>
</feature>
<sequence length="269" mass="29862">MGSTLVAFSAGVLWANALLLLRSSRRSRSSEPDAGAVAAVLGACGAARRWEQCLELLEEMCDRRVEMNLACYTEVLGWTVQLALLVQVASIKVSIQLPAREKKCFGEQAAKLELLVVELSASEGSKVGVTVLSPHATIFSEHDRQQVKTAFTTQDAGPHWICIQNDEATDAEVLLTVLLGPEAKDYSQIAKKEHLEESRVILRRVADRLGHYHSNLLYIRAREERMRRTNDSTATRVSWLSFRSTENCASAKHVILGILTNTRIVQIHI</sequence>
<dbReference type="InterPro" id="IPR002885">
    <property type="entry name" value="PPR_rpt"/>
</dbReference>
<dbReference type="AlphaFoldDB" id="A0A9P1CFE6"/>
<keyword evidence="5" id="KW-1133">Transmembrane helix</keyword>
<feature type="domain" description="GOLD" evidence="9">
    <location>
        <begin position="102"/>
        <end position="179"/>
    </location>
</feature>
<evidence type="ECO:0000313" key="11">
    <source>
        <dbReference type="EMBL" id="CAL1143975.1"/>
    </source>
</evidence>
<evidence type="ECO:0000313" key="13">
    <source>
        <dbReference type="Proteomes" id="UP001152797"/>
    </source>
</evidence>
<organism evidence="10">
    <name type="scientific">Cladocopium goreaui</name>
    <dbReference type="NCBI Taxonomy" id="2562237"/>
    <lineage>
        <taxon>Eukaryota</taxon>
        <taxon>Sar</taxon>
        <taxon>Alveolata</taxon>
        <taxon>Dinophyceae</taxon>
        <taxon>Suessiales</taxon>
        <taxon>Symbiodiniaceae</taxon>
        <taxon>Cladocopium</taxon>
    </lineage>
</organism>
<dbReference type="EMBL" id="CAMXCT030001494">
    <property type="protein sequence ID" value="CAL4777912.1"/>
    <property type="molecule type" value="Genomic_DNA"/>
</dbReference>
<evidence type="ECO:0000256" key="2">
    <source>
        <dbReference type="ARBA" id="ARBA00007104"/>
    </source>
</evidence>
<dbReference type="InterPro" id="IPR011990">
    <property type="entry name" value="TPR-like_helical_dom_sf"/>
</dbReference>
<dbReference type="EMBL" id="CAMXCT010001494">
    <property type="protein sequence ID" value="CAI3990600.1"/>
    <property type="molecule type" value="Genomic_DNA"/>
</dbReference>
<evidence type="ECO:0000259" key="9">
    <source>
        <dbReference type="PROSITE" id="PS50866"/>
    </source>
</evidence>
<proteinExistence type="inferred from homology"/>
<evidence type="ECO:0000256" key="8">
    <source>
        <dbReference type="SAM" id="SignalP"/>
    </source>
</evidence>
<dbReference type="OrthoDB" id="759142at2759"/>
<evidence type="ECO:0000256" key="1">
    <source>
        <dbReference type="ARBA" id="ARBA00004479"/>
    </source>
</evidence>
<evidence type="ECO:0000256" key="7">
    <source>
        <dbReference type="RuleBase" id="RU003827"/>
    </source>
</evidence>
<dbReference type="PANTHER" id="PTHR22811">
    <property type="entry name" value="TRANSMEMBRANE EMP24 DOMAIN-CONTAINING PROTEIN"/>
    <property type="match status" value="1"/>
</dbReference>
<gene>
    <name evidence="10" type="ORF">C1SCF055_LOCUS17574</name>
</gene>